<evidence type="ECO:0000313" key="3">
    <source>
        <dbReference type="Proteomes" id="UP000295627"/>
    </source>
</evidence>
<organism evidence="2 3">
    <name type="scientific">Mycobacteroides franklinii</name>
    <dbReference type="NCBI Taxonomy" id="948102"/>
    <lineage>
        <taxon>Bacteria</taxon>
        <taxon>Bacillati</taxon>
        <taxon>Actinomycetota</taxon>
        <taxon>Actinomycetes</taxon>
        <taxon>Mycobacteriales</taxon>
        <taxon>Mycobacteriaceae</taxon>
        <taxon>Mycobacteroides</taxon>
    </lineage>
</organism>
<dbReference type="AlphaFoldDB" id="A0A4R5P6F7"/>
<name>A0A4R5P6F7_9MYCO</name>
<dbReference type="EMBL" id="RXLR01000019">
    <property type="protein sequence ID" value="TDH18994.1"/>
    <property type="molecule type" value="Genomic_DNA"/>
</dbReference>
<reference evidence="2 3" key="1">
    <citation type="journal article" date="2019" name="Sci. Rep.">
        <title>Extended insight into the Mycobacterium chelonae-abscessus complex through whole genome sequencing of Mycobacterium salmoniphilum outbreak and Mycobacterium salmoniphilum-like strains.</title>
        <authorList>
            <person name="Behra P.R.K."/>
            <person name="Das S."/>
            <person name="Pettersson B.M.F."/>
            <person name="Shirreff L."/>
            <person name="DuCote T."/>
            <person name="Jacobsson K.G."/>
            <person name="Ennis D.G."/>
            <person name="Kirsebom L.A."/>
        </authorList>
    </citation>
    <scope>NUCLEOTIDE SEQUENCE [LARGE SCALE GENOMIC DNA]</scope>
    <source>
        <strain evidence="2 3">DSM 45524</strain>
    </source>
</reference>
<proteinExistence type="predicted"/>
<dbReference type="Proteomes" id="UP000295627">
    <property type="component" value="Unassembled WGS sequence"/>
</dbReference>
<feature type="region of interest" description="Disordered" evidence="1">
    <location>
        <begin position="1"/>
        <end position="21"/>
    </location>
</feature>
<accession>A0A4R5P6F7</accession>
<evidence type="ECO:0000256" key="1">
    <source>
        <dbReference type="SAM" id="MobiDB-lite"/>
    </source>
</evidence>
<dbReference type="RefSeq" id="WP_078332939.1">
    <property type="nucleotide sequence ID" value="NZ_MAFQ01000001.1"/>
</dbReference>
<evidence type="ECO:0000313" key="2">
    <source>
        <dbReference type="EMBL" id="TDH18994.1"/>
    </source>
</evidence>
<gene>
    <name evidence="2" type="ORF">EJ571_20650</name>
</gene>
<comment type="caution">
    <text evidence="2">The sequence shown here is derived from an EMBL/GenBank/DDBJ whole genome shotgun (WGS) entry which is preliminary data.</text>
</comment>
<sequence>MSDSEFAACGGTTPLADPRDMTPDELFATLGLSDMDDSERLEFVRYMNAWSRHYLPGPNKWWMQALLQANIWKRSITNHIDSLITQALGQ</sequence>
<protein>
    <submittedName>
        <fullName evidence="2">Uncharacterized protein</fullName>
    </submittedName>
</protein>